<dbReference type="PROSITE" id="PS00330">
    <property type="entry name" value="HEMOLYSIN_CALCIUM"/>
    <property type="match status" value="2"/>
</dbReference>
<keyword evidence="4" id="KW-1185">Reference proteome</keyword>
<gene>
    <name evidence="3" type="ORF">DFH01_22915</name>
</gene>
<name>A0A317F9J5_9PROT</name>
<dbReference type="PRINTS" id="PR00313">
    <property type="entry name" value="CABNDNGRPT"/>
</dbReference>
<dbReference type="InterPro" id="IPR018511">
    <property type="entry name" value="Hemolysin-typ_Ca-bd_CS"/>
</dbReference>
<dbReference type="AlphaFoldDB" id="A0A317F9J5"/>
<dbReference type="SUPFAM" id="SSF51120">
    <property type="entry name" value="beta-Roll"/>
    <property type="match status" value="5"/>
</dbReference>
<evidence type="ECO:0000313" key="3">
    <source>
        <dbReference type="EMBL" id="PWS35162.1"/>
    </source>
</evidence>
<dbReference type="InterPro" id="IPR050557">
    <property type="entry name" value="RTX_toxin/Mannuronan_C5-epim"/>
</dbReference>
<accession>A0A317F9J5</accession>
<organism evidence="3 4">
    <name type="scientific">Falsiroseomonas bella</name>
    <dbReference type="NCBI Taxonomy" id="2184016"/>
    <lineage>
        <taxon>Bacteria</taxon>
        <taxon>Pseudomonadati</taxon>
        <taxon>Pseudomonadota</taxon>
        <taxon>Alphaproteobacteria</taxon>
        <taxon>Acetobacterales</taxon>
        <taxon>Roseomonadaceae</taxon>
        <taxon>Falsiroseomonas</taxon>
    </lineage>
</organism>
<evidence type="ECO:0000313" key="4">
    <source>
        <dbReference type="Proteomes" id="UP000245765"/>
    </source>
</evidence>
<dbReference type="InterPro" id="IPR001343">
    <property type="entry name" value="Hemolysn_Ca-bd"/>
</dbReference>
<dbReference type="Pfam" id="PF00353">
    <property type="entry name" value="HemolysinCabind"/>
    <property type="match status" value="9"/>
</dbReference>
<dbReference type="GO" id="GO:0005576">
    <property type="term" value="C:extracellular region"/>
    <property type="evidence" value="ECO:0007669"/>
    <property type="project" value="UniProtKB-SubCell"/>
</dbReference>
<evidence type="ECO:0008006" key="5">
    <source>
        <dbReference type="Google" id="ProtNLM"/>
    </source>
</evidence>
<evidence type="ECO:0000256" key="1">
    <source>
        <dbReference type="ARBA" id="ARBA00004613"/>
    </source>
</evidence>
<sequence>MATFTFLNTLNGTFAGTAGDDLFIWPTTNGSIDSGDTFFGGAGNDTLRLDSAVSLNFSGAFAPQWMAGIERITVNNTGAGNAITIGATAGAPEGGIITMVGGVGNDVFDISARGIGYNGIFEGAGGNDSYAGGGGGDTFRPGTGNDTFSGGGGPDMVEFAQSSLLGTQPFNGLDSLAGGTGSDTLRFTGDAAPGVVLQVNLLGFIADFEVIDLTGYSGPANVGMFDVYTANSDLTVLGGSGNDYVYGGSPGAAWLVTTFEGRAGNDIYVTEKGANLFRPGSGADSLLGGVGNDIVEMALADLDRLDSFETNPNGTDVIRFTSGGVLAQVLVDCFIGFERLELGPAGVAITLQGLPALSLLDTVPGGTGYVPVFGGTGKDRINAQSIFHTPVRIEGGNDNDTVIGTDRRVTVGGVEEFADTLHGDDGNDVIFGGLGRDLIKGGAGNDTIDGGGGDDFALSGGAGNDRILGGAGNDFVNFDANETGLDTVLGGSGDDYVVFASGGQFGDDLIAGGSGIDELVMAQYSGAPLVISAAMAERLSGFERITTSWYAPTSLFVTDSLAETAEKPLDIVSLPEGPFQLLVDASAVTDTGIRIYRDDSDAAGPTADTLIGGGGADTMTRIGGADLVTAGGGDDLVITPFPVAGIDPARLDGGAGIDTLRALGATNSAGFSFMTLTGFEAIELSDFVANAISFVAGGLPAGGAMEIRGGNEGDMLDASALTTGARFLGRAGDDILTGGSTGDLLDAGTGADLVSGGAGADTVRFADLAGDDIADGGGGFDRLELAVGNAFLPQGPLANLTGFESLSVDLAGGRVVLPSTFTVTVGSGVFVVDLNTTAGGPASAFRAHAVPNRLDIFGDAGAEAITGGRLGDTIRDGGGADRIQGHLGADSIILSADGASDRIVFGNYNDGSLDIFAPTNPGTLAQADTISGFAGPGDLGNLLEFTRSAFAGLGSKATVFSLAGGANIDLSAAGVFILNAADAVAGSFADRAAINAAFGNRVLGGDLGHAAFVVARGPGGTDAAIYYVRDLDNLPGLADADAVTLLAVLTAPGAITAADIVLA</sequence>
<proteinExistence type="predicted"/>
<protein>
    <recommendedName>
        <fullName evidence="5">Calcium-binding protein</fullName>
    </recommendedName>
</protein>
<dbReference type="PANTHER" id="PTHR38340:SF1">
    <property type="entry name" value="S-LAYER PROTEIN"/>
    <property type="match status" value="1"/>
</dbReference>
<keyword evidence="2" id="KW-0964">Secreted</keyword>
<dbReference type="EMBL" id="QGNA01000005">
    <property type="protein sequence ID" value="PWS35162.1"/>
    <property type="molecule type" value="Genomic_DNA"/>
</dbReference>
<dbReference type="GO" id="GO:0005509">
    <property type="term" value="F:calcium ion binding"/>
    <property type="evidence" value="ECO:0007669"/>
    <property type="project" value="InterPro"/>
</dbReference>
<dbReference type="Proteomes" id="UP000245765">
    <property type="component" value="Unassembled WGS sequence"/>
</dbReference>
<reference evidence="4" key="1">
    <citation type="submission" date="2018-05" db="EMBL/GenBank/DDBJ databases">
        <authorList>
            <person name="Du Z."/>
            <person name="Wang X."/>
        </authorList>
    </citation>
    <scope>NUCLEOTIDE SEQUENCE [LARGE SCALE GENOMIC DNA]</scope>
    <source>
        <strain evidence="4">CQN31</strain>
    </source>
</reference>
<dbReference type="PANTHER" id="PTHR38340">
    <property type="entry name" value="S-LAYER PROTEIN"/>
    <property type="match status" value="1"/>
</dbReference>
<dbReference type="Gene3D" id="2.150.10.10">
    <property type="entry name" value="Serralysin-like metalloprotease, C-terminal"/>
    <property type="match status" value="3"/>
</dbReference>
<comment type="subcellular location">
    <subcellularLocation>
        <location evidence="1">Secreted</location>
    </subcellularLocation>
</comment>
<dbReference type="OrthoDB" id="7230179at2"/>
<dbReference type="RefSeq" id="WP_109872807.1">
    <property type="nucleotide sequence ID" value="NZ_QGNA01000005.1"/>
</dbReference>
<dbReference type="InterPro" id="IPR011049">
    <property type="entry name" value="Serralysin-like_metalloprot_C"/>
</dbReference>
<dbReference type="Gene3D" id="2.160.20.160">
    <property type="match status" value="1"/>
</dbReference>
<comment type="caution">
    <text evidence="3">The sequence shown here is derived from an EMBL/GenBank/DDBJ whole genome shotgun (WGS) entry which is preliminary data.</text>
</comment>
<evidence type="ECO:0000256" key="2">
    <source>
        <dbReference type="ARBA" id="ARBA00022525"/>
    </source>
</evidence>